<evidence type="ECO:0000313" key="1">
    <source>
        <dbReference type="EMBL" id="PRY23507.1"/>
    </source>
</evidence>
<dbReference type="Proteomes" id="UP000238375">
    <property type="component" value="Unassembled WGS sequence"/>
</dbReference>
<accession>A0A2T0RQV7</accession>
<dbReference type="AlphaFoldDB" id="A0A2T0RQV7"/>
<sequence length="73" mass="7849">MTTNTLLIITGYGSVSPKAWKRGFLNISEAEARRRFLTSHPSARDVSLQAVHFGDELTISSTSLIASASGLVL</sequence>
<protein>
    <submittedName>
        <fullName evidence="1">Uncharacterized protein</fullName>
    </submittedName>
</protein>
<dbReference type="RefSeq" id="WP_106140826.1">
    <property type="nucleotide sequence ID" value="NZ_PVTE01000041.1"/>
</dbReference>
<reference evidence="1 2" key="1">
    <citation type="submission" date="2018-03" db="EMBL/GenBank/DDBJ databases">
        <title>Genomic Encyclopedia of Archaeal and Bacterial Type Strains, Phase II (KMG-II): from individual species to whole genera.</title>
        <authorList>
            <person name="Goeker M."/>
        </authorList>
    </citation>
    <scope>NUCLEOTIDE SEQUENCE [LARGE SCALE GENOMIC DNA]</scope>
    <source>
        <strain evidence="1 2">DSM 28354</strain>
    </source>
</reference>
<organism evidence="1 2">
    <name type="scientific">Spirosoma oryzae</name>
    <dbReference type="NCBI Taxonomy" id="1469603"/>
    <lineage>
        <taxon>Bacteria</taxon>
        <taxon>Pseudomonadati</taxon>
        <taxon>Bacteroidota</taxon>
        <taxon>Cytophagia</taxon>
        <taxon>Cytophagales</taxon>
        <taxon>Cytophagaceae</taxon>
        <taxon>Spirosoma</taxon>
    </lineage>
</organism>
<dbReference type="EMBL" id="PVTE01000041">
    <property type="protein sequence ID" value="PRY23507.1"/>
    <property type="molecule type" value="Genomic_DNA"/>
</dbReference>
<keyword evidence="2" id="KW-1185">Reference proteome</keyword>
<comment type="caution">
    <text evidence="1">The sequence shown here is derived from an EMBL/GenBank/DDBJ whole genome shotgun (WGS) entry which is preliminary data.</text>
</comment>
<dbReference type="OrthoDB" id="964818at2"/>
<gene>
    <name evidence="1" type="ORF">CLV58_14128</name>
</gene>
<name>A0A2T0RQV7_9BACT</name>
<proteinExistence type="predicted"/>
<evidence type="ECO:0000313" key="2">
    <source>
        <dbReference type="Proteomes" id="UP000238375"/>
    </source>
</evidence>